<dbReference type="PROSITE" id="PS00330">
    <property type="entry name" value="HEMOLYSIN_CALCIUM"/>
    <property type="match status" value="1"/>
</dbReference>
<dbReference type="SUPFAM" id="SSF55486">
    <property type="entry name" value="Metalloproteases ('zincins'), catalytic domain"/>
    <property type="match status" value="1"/>
</dbReference>
<organism evidence="5 6">
    <name type="scientific">Aerosakkonema funiforme FACHB-1375</name>
    <dbReference type="NCBI Taxonomy" id="2949571"/>
    <lineage>
        <taxon>Bacteria</taxon>
        <taxon>Bacillati</taxon>
        <taxon>Cyanobacteriota</taxon>
        <taxon>Cyanophyceae</taxon>
        <taxon>Oscillatoriophycideae</taxon>
        <taxon>Aerosakkonematales</taxon>
        <taxon>Aerosakkonemataceae</taxon>
        <taxon>Aerosakkonema</taxon>
    </lineage>
</organism>
<accession>A0A926VEN5</accession>
<evidence type="ECO:0000313" key="6">
    <source>
        <dbReference type="Proteomes" id="UP000641646"/>
    </source>
</evidence>
<evidence type="ECO:0000259" key="4">
    <source>
        <dbReference type="SMART" id="SM00235"/>
    </source>
</evidence>
<dbReference type="GO" id="GO:0005509">
    <property type="term" value="F:calcium ion binding"/>
    <property type="evidence" value="ECO:0007669"/>
    <property type="project" value="InterPro"/>
</dbReference>
<dbReference type="GO" id="GO:0005615">
    <property type="term" value="C:extracellular space"/>
    <property type="evidence" value="ECO:0007669"/>
    <property type="project" value="InterPro"/>
</dbReference>
<name>A0A926VEN5_9CYAN</name>
<dbReference type="InterPro" id="IPR011049">
    <property type="entry name" value="Serralysin-like_metalloprot_C"/>
</dbReference>
<dbReference type="SUPFAM" id="SSF51120">
    <property type="entry name" value="beta-Roll"/>
    <property type="match status" value="1"/>
</dbReference>
<dbReference type="Gene3D" id="2.150.10.10">
    <property type="entry name" value="Serralysin-like metalloprotease, C-terminal"/>
    <property type="match status" value="1"/>
</dbReference>
<comment type="subcellular location">
    <subcellularLocation>
        <location evidence="1">Secreted</location>
    </subcellularLocation>
</comment>
<sequence length="634" mass="69675">MPVQLFDANYYRAVNPDLANLNDTQAFWHFQNYGLNEGRQFSPLVNLNFYRSNNLDLAAAGLTTNTQLFNHLQDSGIDEGRRFSPLVDLFFYRYKNPDLAAAFVSDSQLLEHLQKNGLAEGRRFSPFFDVNYYLSQNADLVAAGLNNQQAVEHFQRFGLAEGRRASPLVLFDPTYYLSQNPDLIAAGINNGQTAFEHFQNYGYAERRRSSLFFDRNSIAALIENPPARWEVPEGGTLTFSFVTAASAFNYTGPEKNVGEVSEAIKNNVRYIFYNLYAPILPFNFVEVPETSTHHGQIRFMFSNGDSVPGFYAYTYELGYNDLDGDVHLNRNAEGRSDAFSSGPGSRGYAALIHEIGHALGLKHPGNYNGEDSEGEPPYLPYWEDHNINTVMSYNDPSLDPFPITPMAYDIRAIQYLYGANNFNNTDTVYKFDSSNFLDIKKAIWDSGGVDLLDFSALPTNENYYFDMNEGGHLTTDSARNNGSYFAENDMSFTSYTTDRYATAIAYGTIIENAIGSQGNDYIIGNPASNWIGGNAGYDILIGGAGGDTLVGGGDADTFVLTPGGGAADTIIDFTDGQDRLSLQGGLTLNSLNFTQGTGVNANNTFVQIASSGEILAVLVGIPANAIAAADFTSI</sequence>
<keyword evidence="3" id="KW-0677">Repeat</keyword>
<dbReference type="InterPro" id="IPR006026">
    <property type="entry name" value="Peptidase_Metallo"/>
</dbReference>
<keyword evidence="2" id="KW-0964">Secreted</keyword>
<reference evidence="5" key="2">
    <citation type="submission" date="2020-08" db="EMBL/GenBank/DDBJ databases">
        <authorList>
            <person name="Chen M."/>
            <person name="Teng W."/>
            <person name="Zhao L."/>
            <person name="Hu C."/>
            <person name="Zhou Y."/>
            <person name="Han B."/>
            <person name="Song L."/>
            <person name="Shu W."/>
        </authorList>
    </citation>
    <scope>NUCLEOTIDE SEQUENCE</scope>
    <source>
        <strain evidence="5">FACHB-1375</strain>
    </source>
</reference>
<protein>
    <submittedName>
        <fullName evidence="5">M10 family metallopeptidase C-terminal domain-containing protein</fullName>
    </submittedName>
</protein>
<gene>
    <name evidence="5" type="ORF">H6G03_10705</name>
</gene>
<evidence type="ECO:0000256" key="2">
    <source>
        <dbReference type="ARBA" id="ARBA00022525"/>
    </source>
</evidence>
<keyword evidence="6" id="KW-1185">Reference proteome</keyword>
<dbReference type="InterPro" id="IPR013858">
    <property type="entry name" value="Peptidase_M10B_C"/>
</dbReference>
<proteinExistence type="predicted"/>
<dbReference type="GO" id="GO:0008270">
    <property type="term" value="F:zinc ion binding"/>
    <property type="evidence" value="ECO:0007669"/>
    <property type="project" value="InterPro"/>
</dbReference>
<dbReference type="InterPro" id="IPR034033">
    <property type="entry name" value="Serralysin-like"/>
</dbReference>
<dbReference type="CDD" id="cd04277">
    <property type="entry name" value="ZnMc_serralysin_like"/>
    <property type="match status" value="1"/>
</dbReference>
<dbReference type="Pfam" id="PF08548">
    <property type="entry name" value="Peptidase_M10_C"/>
    <property type="match status" value="1"/>
</dbReference>
<dbReference type="InterPro" id="IPR024079">
    <property type="entry name" value="MetalloPept_cat_dom_sf"/>
</dbReference>
<dbReference type="Proteomes" id="UP000641646">
    <property type="component" value="Unassembled WGS sequence"/>
</dbReference>
<dbReference type="EMBL" id="JACJPW010000022">
    <property type="protein sequence ID" value="MBD2181572.1"/>
    <property type="molecule type" value="Genomic_DNA"/>
</dbReference>
<dbReference type="InterPro" id="IPR018511">
    <property type="entry name" value="Hemolysin-typ_Ca-bd_CS"/>
</dbReference>
<dbReference type="PRINTS" id="PR00313">
    <property type="entry name" value="CABNDNGRPT"/>
</dbReference>
<evidence type="ECO:0000256" key="3">
    <source>
        <dbReference type="ARBA" id="ARBA00022737"/>
    </source>
</evidence>
<dbReference type="RefSeq" id="WP_190464378.1">
    <property type="nucleotide sequence ID" value="NZ_JACJPW010000022.1"/>
</dbReference>
<dbReference type="GO" id="GO:0008237">
    <property type="term" value="F:metallopeptidase activity"/>
    <property type="evidence" value="ECO:0007669"/>
    <property type="project" value="InterPro"/>
</dbReference>
<dbReference type="GO" id="GO:0006508">
    <property type="term" value="P:proteolysis"/>
    <property type="evidence" value="ECO:0007669"/>
    <property type="project" value="InterPro"/>
</dbReference>
<evidence type="ECO:0000313" key="5">
    <source>
        <dbReference type="EMBL" id="MBD2181572.1"/>
    </source>
</evidence>
<dbReference type="Gene3D" id="3.40.390.10">
    <property type="entry name" value="Collagenase (Catalytic Domain)"/>
    <property type="match status" value="1"/>
</dbReference>
<comment type="caution">
    <text evidence="5">The sequence shown here is derived from an EMBL/GenBank/DDBJ whole genome shotgun (WGS) entry which is preliminary data.</text>
</comment>
<feature type="domain" description="Peptidase metallopeptidase" evidence="4">
    <location>
        <begin position="235"/>
        <end position="419"/>
    </location>
</feature>
<evidence type="ECO:0000256" key="1">
    <source>
        <dbReference type="ARBA" id="ARBA00004613"/>
    </source>
</evidence>
<reference evidence="5" key="1">
    <citation type="journal article" date="2015" name="ISME J.">
        <title>Draft Genome Sequence of Streptomyces incarnatus NRRL8089, which Produces the Nucleoside Antibiotic Sinefungin.</title>
        <authorList>
            <person name="Oshima K."/>
            <person name="Hattori M."/>
            <person name="Shimizu H."/>
            <person name="Fukuda K."/>
            <person name="Nemoto M."/>
            <person name="Inagaki K."/>
            <person name="Tamura T."/>
        </authorList>
    </citation>
    <scope>NUCLEOTIDE SEQUENCE</scope>
    <source>
        <strain evidence="5">FACHB-1375</strain>
    </source>
</reference>
<dbReference type="AlphaFoldDB" id="A0A926VEN5"/>
<dbReference type="SMART" id="SM00235">
    <property type="entry name" value="ZnMc"/>
    <property type="match status" value="1"/>
</dbReference>